<comment type="caution">
    <text evidence="4">The sequence shown here is derived from an EMBL/GenBank/DDBJ whole genome shotgun (WGS) entry which is preliminary data.</text>
</comment>
<dbReference type="PANTHER" id="PTHR37984">
    <property type="entry name" value="PROTEIN CBG26694"/>
    <property type="match status" value="1"/>
</dbReference>
<keyword evidence="5" id="KW-1185">Reference proteome</keyword>
<protein>
    <submittedName>
        <fullName evidence="4">Reverse transcriptase RNA-dependent DNA polymerase</fullName>
    </submittedName>
</protein>
<reference evidence="4" key="2">
    <citation type="submission" date="2021-04" db="EMBL/GenBank/DDBJ databases">
        <authorList>
            <person name="Podell S."/>
        </authorList>
    </citation>
    <scope>NUCLEOTIDE SEQUENCE</scope>
    <source>
        <strain evidence="4">Hildebrandi</strain>
    </source>
</reference>
<evidence type="ECO:0000259" key="2">
    <source>
        <dbReference type="Pfam" id="PF00078"/>
    </source>
</evidence>
<dbReference type="InterPro" id="IPR041577">
    <property type="entry name" value="RT_RNaseH_2"/>
</dbReference>
<reference evidence="4" key="1">
    <citation type="journal article" date="2021" name="Sci. Rep.">
        <title>Diploid genomic architecture of Nitzschia inconspicua, an elite biomass production diatom.</title>
        <authorList>
            <person name="Oliver A."/>
            <person name="Podell S."/>
            <person name="Pinowska A."/>
            <person name="Traller J.C."/>
            <person name="Smith S.R."/>
            <person name="McClure R."/>
            <person name="Beliaev A."/>
            <person name="Bohutskyi P."/>
            <person name="Hill E.A."/>
            <person name="Rabines A."/>
            <person name="Zheng H."/>
            <person name="Allen L.Z."/>
            <person name="Kuo A."/>
            <person name="Grigoriev I.V."/>
            <person name="Allen A.E."/>
            <person name="Hazlebeck D."/>
            <person name="Allen E.E."/>
        </authorList>
    </citation>
    <scope>NUCLEOTIDE SEQUENCE</scope>
    <source>
        <strain evidence="4">Hildebrandi</strain>
    </source>
</reference>
<keyword evidence="4" id="KW-0808">Transferase</keyword>
<feature type="domain" description="Reverse transcriptase" evidence="2">
    <location>
        <begin position="22"/>
        <end position="122"/>
    </location>
</feature>
<dbReference type="OrthoDB" id="1909920at2759"/>
<gene>
    <name evidence="4" type="ORF">IV203_033658</name>
</gene>
<keyword evidence="4" id="KW-0695">RNA-directed DNA polymerase</keyword>
<sequence>MVRSAPSMTYANSTRLSREFTTPYRRFETFLNDAKEDRFLTKLDISMQYYCFHLDEQSSWYCVIVTPFGKFRRLVLPMGLANSPDWAQATMEEVLQDVLQDIEIYIDDIAIFSKTWEDHIQLSPRSYVYFKTTDSLSSQKNVLMVLTSMKANANFSKHWTTAHDKAFEDTKRMVAKEALLSYPDPNTPFTIETDASNTQIGAVILQDNKPVAFHSRKLTGAPKSLFDP</sequence>
<dbReference type="PANTHER" id="PTHR37984:SF5">
    <property type="entry name" value="PROTEIN NYNRIN-LIKE"/>
    <property type="match status" value="1"/>
</dbReference>
<dbReference type="Proteomes" id="UP000693970">
    <property type="component" value="Unassembled WGS sequence"/>
</dbReference>
<dbReference type="Pfam" id="PF17919">
    <property type="entry name" value="RT_RNaseH_2"/>
    <property type="match status" value="1"/>
</dbReference>
<evidence type="ECO:0000256" key="1">
    <source>
        <dbReference type="ARBA" id="ARBA00023268"/>
    </source>
</evidence>
<feature type="domain" description="Reverse transcriptase/retrotransposon-derived protein RNase H-like" evidence="3">
    <location>
        <begin position="159"/>
        <end position="221"/>
    </location>
</feature>
<dbReference type="InterPro" id="IPR050951">
    <property type="entry name" value="Retrovirus_Pol_polyprotein"/>
</dbReference>
<organism evidence="4 5">
    <name type="scientific">Nitzschia inconspicua</name>
    <dbReference type="NCBI Taxonomy" id="303405"/>
    <lineage>
        <taxon>Eukaryota</taxon>
        <taxon>Sar</taxon>
        <taxon>Stramenopiles</taxon>
        <taxon>Ochrophyta</taxon>
        <taxon>Bacillariophyta</taxon>
        <taxon>Bacillariophyceae</taxon>
        <taxon>Bacillariophycidae</taxon>
        <taxon>Bacillariales</taxon>
        <taxon>Bacillariaceae</taxon>
        <taxon>Nitzschia</taxon>
    </lineage>
</organism>
<evidence type="ECO:0000259" key="3">
    <source>
        <dbReference type="Pfam" id="PF17919"/>
    </source>
</evidence>
<dbReference type="CDD" id="cd01647">
    <property type="entry name" value="RT_LTR"/>
    <property type="match status" value="1"/>
</dbReference>
<dbReference type="GO" id="GO:0003964">
    <property type="term" value="F:RNA-directed DNA polymerase activity"/>
    <property type="evidence" value="ECO:0007669"/>
    <property type="project" value="UniProtKB-KW"/>
</dbReference>
<accession>A0A9K3M2M5</accession>
<name>A0A9K3M2M5_9STRA</name>
<keyword evidence="1" id="KW-0511">Multifunctional enzyme</keyword>
<keyword evidence="4" id="KW-0548">Nucleotidyltransferase</keyword>
<dbReference type="EMBL" id="JAGRRH010000002">
    <property type="protein sequence ID" value="KAG7372934.1"/>
    <property type="molecule type" value="Genomic_DNA"/>
</dbReference>
<dbReference type="InterPro" id="IPR000477">
    <property type="entry name" value="RT_dom"/>
</dbReference>
<dbReference type="AlphaFoldDB" id="A0A9K3M2M5"/>
<evidence type="ECO:0000313" key="4">
    <source>
        <dbReference type="EMBL" id="KAG7372934.1"/>
    </source>
</evidence>
<evidence type="ECO:0000313" key="5">
    <source>
        <dbReference type="Proteomes" id="UP000693970"/>
    </source>
</evidence>
<proteinExistence type="predicted"/>
<dbReference type="Pfam" id="PF00078">
    <property type="entry name" value="RVT_1"/>
    <property type="match status" value="1"/>
</dbReference>